<name>Q6MUU9_NEUCS</name>
<feature type="region of interest" description="Disordered" evidence="1">
    <location>
        <begin position="879"/>
        <end position="942"/>
    </location>
</feature>
<proteinExistence type="predicted"/>
<dbReference type="VEuPathDB" id="FungiDB:NCU10470"/>
<feature type="compositionally biased region" description="Basic and acidic residues" evidence="1">
    <location>
        <begin position="916"/>
        <end position="929"/>
    </location>
</feature>
<reference evidence="2" key="1">
    <citation type="submission" date="2003-11" db="EMBL/GenBank/DDBJ databases">
        <authorList>
            <person name="Schulte U."/>
            <person name="Aign V."/>
            <person name="Hoheisel J."/>
            <person name="Brandt P."/>
            <person name="Fartmann B."/>
            <person name="Holland R."/>
            <person name="Nyakatura G."/>
            <person name="Mewes H.W."/>
            <person name="Mannhaupt G."/>
        </authorList>
    </citation>
    <scope>NUCLEOTIDE SEQUENCE</scope>
</reference>
<feature type="compositionally biased region" description="Low complexity" evidence="1">
    <location>
        <begin position="879"/>
        <end position="893"/>
    </location>
</feature>
<feature type="compositionally biased region" description="Basic and acidic residues" evidence="1">
    <location>
        <begin position="900"/>
        <end position="909"/>
    </location>
</feature>
<evidence type="ECO:0000313" key="2">
    <source>
        <dbReference type="EMBL" id="CAE76552.1"/>
    </source>
</evidence>
<gene>
    <name evidence="2" type="primary">5C2.090</name>
</gene>
<reference evidence="2" key="2">
    <citation type="submission" date="2003-11" db="EMBL/GenBank/DDBJ databases">
        <authorList>
            <person name="German Neurospora genome project"/>
        </authorList>
    </citation>
    <scope>NUCLEOTIDE SEQUENCE</scope>
</reference>
<sequence>MDRWSSSSGPDGALNNPWTKLPFYDKYVELQRKAHENRHKKHLRFRSGSILITDGATPTGRQIATILNKKGHYRIHALYPPGYFPPNVPPSERKRLAYPVDKMHFLKPVSRYENYVSWYDAVVEICHKHDIHYIIPQHDTMAVFAARIRELRRRGICVHTPRLTSIHSIVDKLAMYRMLRDLGIWHHPWVFLGKETNSQHAIMQTAGYIQGAGNYPVMLTDRTEGSDSVYVRIGSKKQLEDYILEDERKSATEFLHQTQGVFNNGKLEKWHGWTLLPVQQETTSHFRKTSAHNQRAVLVLQKIGMHLKWHGGLSVTFWLPIDETEAEPRVMRIDMGIHEPMNAYYSRVDLIDALLDLRLPENSGTEWEDGSRWQDPDHAFNMPQNLTGEDAAAYVTGKGKISVGQNDVEEDDDSSHFPLRVILMPDFDPPTRWRGVQVQATADVNSSSASRLSRELTVVAPSDGDSSPEDKINSWRTFHTLRTYLGVEGHGGDGPEETDSTIFEAALPNGGRCKWKTGVATRQFVLESQQRITESQEKSMLKRLATVLGDTTWRKSKEEHTPFFLNPWTTSIQNMYNVAKQVIDLSVKGKPGPTLLSTLLRDDWPRPNPRGLRRDQYAKIFKTHLWDGPEMPDGPWGLALPVESHYDAKRFRVHSQKGVPSRNVAYQFFVRQGRADNTGTLLPLGHVSPNDPNNEVLCRPMMLPPTPFDLICVGEKPETWNSWTFVPDPYRPREGVLIPSHDLPKMKHIVIPDGRQPWEMTPGRCFFYRGSRRHVPRQNRPYRYRMDDNLRYIVHDRKRKLPNPPKDFYFVDDTLPPPVSLEDSFQPIVPLVRGIPRTDIAYFYHHATHYSRSYMGIFVPADHRELVQKQTYNFYRPTLLEPVPESPPTSSSVKTGASKDAQRNSRDGSESADQSPQRDSERDTEERGTPTEPEQEQNPIKR</sequence>
<protein>
    <submittedName>
        <fullName evidence="2">Uncharacterized protein 5C2.090</fullName>
    </submittedName>
</protein>
<dbReference type="Gene3D" id="3.40.50.20">
    <property type="match status" value="1"/>
</dbReference>
<evidence type="ECO:0000256" key="1">
    <source>
        <dbReference type="SAM" id="MobiDB-lite"/>
    </source>
</evidence>
<dbReference type="AlphaFoldDB" id="Q6MUU9"/>
<accession>Q6MUU9</accession>
<dbReference type="EMBL" id="BX842637">
    <property type="protein sequence ID" value="CAE76552.1"/>
    <property type="molecule type" value="Genomic_DNA"/>
</dbReference>
<organism evidence="2">
    <name type="scientific">Neurospora crassa</name>
    <dbReference type="NCBI Taxonomy" id="5141"/>
    <lineage>
        <taxon>Eukaryota</taxon>
        <taxon>Fungi</taxon>
        <taxon>Dikarya</taxon>
        <taxon>Ascomycota</taxon>
        <taxon>Pezizomycotina</taxon>
        <taxon>Sordariomycetes</taxon>
        <taxon>Sordariomycetidae</taxon>
        <taxon>Sordariales</taxon>
        <taxon>Sordariaceae</taxon>
        <taxon>Neurospora</taxon>
    </lineage>
</organism>